<evidence type="ECO:0000256" key="5">
    <source>
        <dbReference type="ARBA" id="ARBA00022679"/>
    </source>
</evidence>
<comment type="similarity">
    <text evidence="2">Belongs to the cysteine synthase/cystathionine beta-synthase family.</text>
</comment>
<evidence type="ECO:0000256" key="4">
    <source>
        <dbReference type="ARBA" id="ARBA00022605"/>
    </source>
</evidence>
<dbReference type="InterPro" id="IPR001926">
    <property type="entry name" value="TrpB-like_PALP"/>
</dbReference>
<dbReference type="GO" id="GO:0004124">
    <property type="term" value="F:cysteine synthase activity"/>
    <property type="evidence" value="ECO:0007669"/>
    <property type="project" value="UniProtKB-EC"/>
</dbReference>
<evidence type="ECO:0000313" key="10">
    <source>
        <dbReference type="EMBL" id="AYD47460.1"/>
    </source>
</evidence>
<comment type="cofactor">
    <cofactor evidence="1">
        <name>pyridoxal 5'-phosphate</name>
        <dbReference type="ChEBI" id="CHEBI:597326"/>
    </cofactor>
</comment>
<feature type="domain" description="Tryptophan synthase beta chain-like PALP" evidence="9">
    <location>
        <begin position="22"/>
        <end position="310"/>
    </location>
</feature>
<dbReference type="EC" id="2.5.1.47" evidence="3"/>
<evidence type="ECO:0000256" key="3">
    <source>
        <dbReference type="ARBA" id="ARBA00012681"/>
    </source>
</evidence>
<evidence type="ECO:0000256" key="7">
    <source>
        <dbReference type="ARBA" id="ARBA00023192"/>
    </source>
</evidence>
<dbReference type="InterPro" id="IPR036052">
    <property type="entry name" value="TrpB-like_PALP_sf"/>
</dbReference>
<evidence type="ECO:0000259" key="9">
    <source>
        <dbReference type="Pfam" id="PF00291"/>
    </source>
</evidence>
<evidence type="ECO:0000256" key="8">
    <source>
        <dbReference type="ARBA" id="ARBA00047931"/>
    </source>
</evidence>
<evidence type="ECO:0000313" key="11">
    <source>
        <dbReference type="Proteomes" id="UP000266118"/>
    </source>
</evidence>
<proteinExistence type="inferred from homology"/>
<dbReference type="KEGG" id="ark:D6B99_07490"/>
<protein>
    <recommendedName>
        <fullName evidence="3">cysteine synthase</fullName>
        <ecNumber evidence="3">2.5.1.47</ecNumber>
    </recommendedName>
</protein>
<keyword evidence="6" id="KW-0663">Pyridoxal phosphate</keyword>
<dbReference type="EMBL" id="CP032489">
    <property type="protein sequence ID" value="AYD47460.1"/>
    <property type="molecule type" value="Genomic_DNA"/>
</dbReference>
<sequence>MLLEEVKRSATDISAQLQHLWHLVGNTPMLELKYTYKNKQGRIFVKCENYNLTGSIKDRMALYILNQAYKNHSIQPTDEIIEATSGNTGISFAAIGKALGHQVKIIMPNWLSKERMDIIKSLGAEVIPISKEQGGFLGSIKLSLELAEKGNVFLPKQFDNLYNAEAHEKTTGREIWEQLSNIGLKPDAFVAGVGTGGTVMGVGAYLKKKNPIVRIHPLEPFESPTLTTGYKVGSHRIQGISDEFIPAIVNLNELDSVIQAKDGDAIIMAQKLSKQLGLAVGISSGANVIGAIQLANKLGKEAVVVTVLADSNKKYLSTDLMKEEPIFADYYSTDTIFTGLLPISRLATAVL</sequence>
<dbReference type="CDD" id="cd01561">
    <property type="entry name" value="CBS_like"/>
    <property type="match status" value="1"/>
</dbReference>
<dbReference type="SUPFAM" id="SSF53686">
    <property type="entry name" value="Tryptophan synthase beta subunit-like PLP-dependent enzymes"/>
    <property type="match status" value="1"/>
</dbReference>
<evidence type="ECO:0000256" key="2">
    <source>
        <dbReference type="ARBA" id="ARBA00007103"/>
    </source>
</evidence>
<evidence type="ECO:0000256" key="1">
    <source>
        <dbReference type="ARBA" id="ARBA00001933"/>
    </source>
</evidence>
<keyword evidence="11" id="KW-1185">Reference proteome</keyword>
<dbReference type="InterPro" id="IPR050214">
    <property type="entry name" value="Cys_Synth/Cystath_Beta-Synth"/>
</dbReference>
<keyword evidence="5" id="KW-0808">Transferase</keyword>
<reference evidence="10 11" key="1">
    <citation type="submission" date="2018-09" db="EMBL/GenBank/DDBJ databases">
        <title>Arachidicoccus sp. nov., a bacterium isolated from soil.</title>
        <authorList>
            <person name="Weon H.-Y."/>
            <person name="Kwon S.-W."/>
            <person name="Lee S.A."/>
        </authorList>
    </citation>
    <scope>NUCLEOTIDE SEQUENCE [LARGE SCALE GENOMIC DNA]</scope>
    <source>
        <strain evidence="10 11">KIS59-12</strain>
    </source>
</reference>
<dbReference type="Pfam" id="PF00291">
    <property type="entry name" value="PALP"/>
    <property type="match status" value="1"/>
</dbReference>
<accession>A0A386HPN6</accession>
<dbReference type="Gene3D" id="3.40.50.1100">
    <property type="match status" value="2"/>
</dbReference>
<dbReference type="OrthoDB" id="9808024at2"/>
<dbReference type="AlphaFoldDB" id="A0A386HPN6"/>
<gene>
    <name evidence="10" type="ORF">D6B99_07490</name>
</gene>
<dbReference type="RefSeq" id="WP_119986608.1">
    <property type="nucleotide sequence ID" value="NZ_CP032489.1"/>
</dbReference>
<dbReference type="Proteomes" id="UP000266118">
    <property type="component" value="Chromosome"/>
</dbReference>
<keyword evidence="4" id="KW-0028">Amino-acid biosynthesis</keyword>
<evidence type="ECO:0000256" key="6">
    <source>
        <dbReference type="ARBA" id="ARBA00022898"/>
    </source>
</evidence>
<comment type="catalytic activity">
    <reaction evidence="8">
        <text>O-acetyl-L-serine + hydrogen sulfide = L-cysteine + acetate</text>
        <dbReference type="Rhea" id="RHEA:14829"/>
        <dbReference type="ChEBI" id="CHEBI:29919"/>
        <dbReference type="ChEBI" id="CHEBI:30089"/>
        <dbReference type="ChEBI" id="CHEBI:35235"/>
        <dbReference type="ChEBI" id="CHEBI:58340"/>
        <dbReference type="EC" id="2.5.1.47"/>
    </reaction>
</comment>
<organism evidence="10 11">
    <name type="scientific">Arachidicoccus soli</name>
    <dbReference type="NCBI Taxonomy" id="2341117"/>
    <lineage>
        <taxon>Bacteria</taxon>
        <taxon>Pseudomonadati</taxon>
        <taxon>Bacteroidota</taxon>
        <taxon>Chitinophagia</taxon>
        <taxon>Chitinophagales</taxon>
        <taxon>Chitinophagaceae</taxon>
        <taxon>Arachidicoccus</taxon>
    </lineage>
</organism>
<keyword evidence="7" id="KW-0198">Cysteine biosynthesis</keyword>
<dbReference type="FunFam" id="3.40.50.1100:FF:000006">
    <property type="entry name" value="Cysteine synthase"/>
    <property type="match status" value="1"/>
</dbReference>
<name>A0A386HPN6_9BACT</name>
<dbReference type="PANTHER" id="PTHR10314">
    <property type="entry name" value="CYSTATHIONINE BETA-SYNTHASE"/>
    <property type="match status" value="1"/>
</dbReference>